<feature type="non-terminal residue" evidence="1">
    <location>
        <position position="1"/>
    </location>
</feature>
<gene>
    <name evidence="1" type="ORF">B1B_18736</name>
</gene>
<reference evidence="1" key="2">
    <citation type="journal article" date="2014" name="ISME J.">
        <title>Microbial stratification in low pH oxic and suboxic macroscopic growths along an acid mine drainage.</title>
        <authorList>
            <person name="Mendez-Garcia C."/>
            <person name="Mesa V."/>
            <person name="Sprenger R.R."/>
            <person name="Richter M."/>
            <person name="Diez M.S."/>
            <person name="Solano J."/>
            <person name="Bargiela R."/>
            <person name="Golyshina O.V."/>
            <person name="Manteca A."/>
            <person name="Ramos J.L."/>
            <person name="Gallego J.R."/>
            <person name="Llorente I."/>
            <person name="Martins Dos Santos V.A."/>
            <person name="Jensen O.N."/>
            <person name="Pelaez A.I."/>
            <person name="Sanchez J."/>
            <person name="Ferrer M."/>
        </authorList>
    </citation>
    <scope>NUCLEOTIDE SEQUENCE</scope>
</reference>
<keyword evidence="1" id="KW-0489">Methyltransferase</keyword>
<dbReference type="PANTHER" id="PTHR47806:SF1">
    <property type="entry name" value="RIBOSOMAL PROTEIN UL3 GLUTAMINE METHYLTRANSFERASE"/>
    <property type="match status" value="1"/>
</dbReference>
<organism evidence="1">
    <name type="scientific">mine drainage metagenome</name>
    <dbReference type="NCBI Taxonomy" id="410659"/>
    <lineage>
        <taxon>unclassified sequences</taxon>
        <taxon>metagenomes</taxon>
        <taxon>ecological metagenomes</taxon>
    </lineage>
</organism>
<protein>
    <submittedName>
        <fullName evidence="1">N5-glutamine S-adenosyl-L-methionine-dependent methyltransferase</fullName>
    </submittedName>
</protein>
<accession>T0YCK3</accession>
<dbReference type="GO" id="GO:0005829">
    <property type="term" value="C:cytosol"/>
    <property type="evidence" value="ECO:0007669"/>
    <property type="project" value="TreeGrafter"/>
</dbReference>
<dbReference type="GO" id="GO:0032259">
    <property type="term" value="P:methylation"/>
    <property type="evidence" value="ECO:0007669"/>
    <property type="project" value="UniProtKB-KW"/>
</dbReference>
<dbReference type="InterPro" id="IPR017127">
    <property type="entry name" value="Ribosome_uL3_MTase"/>
</dbReference>
<dbReference type="PANTHER" id="PTHR47806">
    <property type="entry name" value="50S RIBOSOMAL PROTEIN L3 GLUTAMINE METHYLTRANSFERASE"/>
    <property type="match status" value="1"/>
</dbReference>
<keyword evidence="1" id="KW-0808">Transferase</keyword>
<proteinExistence type="predicted"/>
<name>T0YCK3_9ZZZZ</name>
<dbReference type="AlphaFoldDB" id="T0YCK3"/>
<dbReference type="GO" id="GO:0036009">
    <property type="term" value="F:protein-glutamine N-methyltransferase activity"/>
    <property type="evidence" value="ECO:0007669"/>
    <property type="project" value="InterPro"/>
</dbReference>
<reference evidence="1" key="1">
    <citation type="submission" date="2013-08" db="EMBL/GenBank/DDBJ databases">
        <authorList>
            <person name="Mendez C."/>
            <person name="Richter M."/>
            <person name="Ferrer M."/>
            <person name="Sanchez J."/>
        </authorList>
    </citation>
    <scope>NUCLEOTIDE SEQUENCE</scope>
</reference>
<dbReference type="EMBL" id="AUZY01012560">
    <property type="protein sequence ID" value="EQD29507.1"/>
    <property type="molecule type" value="Genomic_DNA"/>
</dbReference>
<comment type="caution">
    <text evidence="1">The sequence shown here is derived from an EMBL/GenBank/DDBJ whole genome shotgun (WGS) entry which is preliminary data.</text>
</comment>
<sequence length="70" mass="7593">ILRDAPQHLRDDGLLIVEVGESARALTELLPELPLLWLDFKAGPMGVFLIERAALLEHAAAIHSVAATRA</sequence>
<evidence type="ECO:0000313" key="1">
    <source>
        <dbReference type="EMBL" id="EQD29507.1"/>
    </source>
</evidence>